<dbReference type="InterPro" id="IPR003736">
    <property type="entry name" value="PAAI_dom"/>
</dbReference>
<evidence type="ECO:0000259" key="8">
    <source>
        <dbReference type="Pfam" id="PF03061"/>
    </source>
</evidence>
<dbReference type="SUPFAM" id="SSF54637">
    <property type="entry name" value="Thioesterase/thiol ester dehydrase-isomerase"/>
    <property type="match status" value="1"/>
</dbReference>
<reference evidence="9" key="1">
    <citation type="submission" date="2020-12" db="EMBL/GenBank/DDBJ databases">
        <title>Bacterial taxonomy.</title>
        <authorList>
            <person name="Pan X."/>
        </authorList>
    </citation>
    <scope>NUCLEOTIDE SEQUENCE</scope>
    <source>
        <strain evidence="9">M0105</strain>
    </source>
</reference>
<dbReference type="Pfam" id="PF03061">
    <property type="entry name" value="4HBT"/>
    <property type="match status" value="1"/>
</dbReference>
<evidence type="ECO:0000313" key="9">
    <source>
        <dbReference type="EMBL" id="MBK0398583.1"/>
    </source>
</evidence>
<sequence>MDKPSWQIRDADFVARVHASFAKQRFMTLIGARLAHVAPGDVVIEMPVRAELEQQHGYVHAGACWSIADSAAGYASQTLMGPDDGVLTVELKINLLAPAGGDLLRAHGRVERAGRSLMVARSDVFAVDGGTERHVATTLGTFMVMPGLKDRT</sequence>
<evidence type="ECO:0000256" key="4">
    <source>
        <dbReference type="ARBA" id="ARBA00038381"/>
    </source>
</evidence>
<dbReference type="InterPro" id="IPR006683">
    <property type="entry name" value="Thioestr_dom"/>
</dbReference>
<dbReference type="Proteomes" id="UP000655420">
    <property type="component" value="Unassembled WGS sequence"/>
</dbReference>
<proteinExistence type="inferred from homology"/>
<evidence type="ECO:0000256" key="7">
    <source>
        <dbReference type="ARBA" id="ARBA00048062"/>
    </source>
</evidence>
<accession>A0A8J7M5K3</accession>
<comment type="caution">
    <text evidence="9">The sequence shown here is derived from an EMBL/GenBank/DDBJ whole genome shotgun (WGS) entry which is preliminary data.</text>
</comment>
<dbReference type="AlphaFoldDB" id="A0A8J7M5K3"/>
<comment type="catalytic activity">
    <reaction evidence="2">
        <text>a fatty acyl-CoA + H2O = a fatty acid + CoA + H(+)</text>
        <dbReference type="Rhea" id="RHEA:16781"/>
        <dbReference type="ChEBI" id="CHEBI:15377"/>
        <dbReference type="ChEBI" id="CHEBI:15378"/>
        <dbReference type="ChEBI" id="CHEBI:28868"/>
        <dbReference type="ChEBI" id="CHEBI:57287"/>
        <dbReference type="ChEBI" id="CHEBI:77636"/>
        <dbReference type="EC" id="3.1.2.20"/>
    </reaction>
</comment>
<dbReference type="PANTHER" id="PTHR43240:SF20">
    <property type="entry name" value="MEDIUM_LONG-CHAIN ACYL-COA THIOESTERASE YIGI"/>
    <property type="match status" value="1"/>
</dbReference>
<evidence type="ECO:0000313" key="10">
    <source>
        <dbReference type="Proteomes" id="UP000655420"/>
    </source>
</evidence>
<dbReference type="Gene3D" id="3.10.129.10">
    <property type="entry name" value="Hotdog Thioesterase"/>
    <property type="match status" value="1"/>
</dbReference>
<dbReference type="CDD" id="cd03443">
    <property type="entry name" value="PaaI_thioesterase"/>
    <property type="match status" value="1"/>
</dbReference>
<comment type="catalytic activity">
    <reaction evidence="7">
        <text>a medium-chain fatty acyl-CoA + H2O = a medium-chain fatty acid + CoA + H(+)</text>
        <dbReference type="Rhea" id="RHEA:68184"/>
        <dbReference type="ChEBI" id="CHEBI:15377"/>
        <dbReference type="ChEBI" id="CHEBI:15378"/>
        <dbReference type="ChEBI" id="CHEBI:57287"/>
        <dbReference type="ChEBI" id="CHEBI:59558"/>
        <dbReference type="ChEBI" id="CHEBI:90546"/>
    </reaction>
</comment>
<comment type="catalytic activity">
    <reaction evidence="3">
        <text>a long-chain fatty acyl-CoA + H2O = a long-chain fatty acid + CoA + H(+)</text>
        <dbReference type="Rhea" id="RHEA:67680"/>
        <dbReference type="ChEBI" id="CHEBI:15377"/>
        <dbReference type="ChEBI" id="CHEBI:15378"/>
        <dbReference type="ChEBI" id="CHEBI:57287"/>
        <dbReference type="ChEBI" id="CHEBI:57560"/>
        <dbReference type="ChEBI" id="CHEBI:83139"/>
    </reaction>
</comment>
<organism evidence="9 10">
    <name type="scientific">Thermohalobaculum xanthum</name>
    <dbReference type="NCBI Taxonomy" id="2753746"/>
    <lineage>
        <taxon>Bacteria</taxon>
        <taxon>Pseudomonadati</taxon>
        <taxon>Pseudomonadota</taxon>
        <taxon>Alphaproteobacteria</taxon>
        <taxon>Rhodobacterales</taxon>
        <taxon>Paracoccaceae</taxon>
        <taxon>Thermohalobaculum</taxon>
    </lineage>
</organism>
<evidence type="ECO:0000256" key="2">
    <source>
        <dbReference type="ARBA" id="ARBA00035880"/>
    </source>
</evidence>
<dbReference type="PANTHER" id="PTHR43240">
    <property type="entry name" value="1,4-DIHYDROXY-2-NAPHTHOYL-COA THIOESTERASE 1"/>
    <property type="match status" value="1"/>
</dbReference>
<evidence type="ECO:0000256" key="6">
    <source>
        <dbReference type="ARBA" id="ARBA00040062"/>
    </source>
</evidence>
<dbReference type="InterPro" id="IPR029069">
    <property type="entry name" value="HotDog_dom_sf"/>
</dbReference>
<name>A0A8J7M5K3_9RHOB</name>
<evidence type="ECO:0000256" key="5">
    <source>
        <dbReference type="ARBA" id="ARBA00038894"/>
    </source>
</evidence>
<evidence type="ECO:0000256" key="1">
    <source>
        <dbReference type="ARBA" id="ARBA00022801"/>
    </source>
</evidence>
<protein>
    <recommendedName>
        <fullName evidence="6">Medium/long-chain acyl-CoA thioesterase YigI</fullName>
        <ecNumber evidence="5">3.1.2.20</ecNumber>
    </recommendedName>
</protein>
<dbReference type="EMBL" id="JAEHHL010000002">
    <property type="protein sequence ID" value="MBK0398583.1"/>
    <property type="molecule type" value="Genomic_DNA"/>
</dbReference>
<evidence type="ECO:0000256" key="3">
    <source>
        <dbReference type="ARBA" id="ARBA00036002"/>
    </source>
</evidence>
<keyword evidence="10" id="KW-1185">Reference proteome</keyword>
<feature type="domain" description="Thioesterase" evidence="8">
    <location>
        <begin position="56"/>
        <end position="131"/>
    </location>
</feature>
<dbReference type="GO" id="GO:0047617">
    <property type="term" value="F:fatty acyl-CoA hydrolase activity"/>
    <property type="evidence" value="ECO:0007669"/>
    <property type="project" value="UniProtKB-EC"/>
</dbReference>
<dbReference type="EC" id="3.1.2.20" evidence="5"/>
<keyword evidence="1" id="KW-0378">Hydrolase</keyword>
<dbReference type="NCBIfam" id="TIGR00369">
    <property type="entry name" value="unchar_dom_1"/>
    <property type="match status" value="1"/>
</dbReference>
<gene>
    <name evidence="9" type="ORF">H0I76_05240</name>
</gene>
<comment type="similarity">
    <text evidence="4">Belongs to the YigI thioesterase family.</text>
</comment>